<dbReference type="SUPFAM" id="SSF140996">
    <property type="entry name" value="Hermes dimerisation domain"/>
    <property type="match status" value="1"/>
</dbReference>
<proteinExistence type="predicted"/>
<dbReference type="SUPFAM" id="SSF53098">
    <property type="entry name" value="Ribonuclease H-like"/>
    <property type="match status" value="1"/>
</dbReference>
<dbReference type="STRING" id="74649.A0A2P6PU71"/>
<dbReference type="InterPro" id="IPR012337">
    <property type="entry name" value="RNaseH-like_sf"/>
</dbReference>
<evidence type="ECO:0000313" key="2">
    <source>
        <dbReference type="Proteomes" id="UP000238479"/>
    </source>
</evidence>
<accession>A0A2P6PU71</accession>
<dbReference type="PANTHER" id="PTHR46481:SF2">
    <property type="entry name" value="BED-TYPE DOMAIN-CONTAINING PROTEIN"/>
    <property type="match status" value="1"/>
</dbReference>
<dbReference type="PANTHER" id="PTHR46481">
    <property type="entry name" value="ZINC FINGER BED DOMAIN-CONTAINING PROTEIN 4"/>
    <property type="match status" value="1"/>
</dbReference>
<dbReference type="EMBL" id="PDCK01000044">
    <property type="protein sequence ID" value="PRQ25454.1"/>
    <property type="molecule type" value="Genomic_DNA"/>
</dbReference>
<name>A0A2P6PU71_ROSCH</name>
<organism evidence="1 2">
    <name type="scientific">Rosa chinensis</name>
    <name type="common">China rose</name>
    <dbReference type="NCBI Taxonomy" id="74649"/>
    <lineage>
        <taxon>Eukaryota</taxon>
        <taxon>Viridiplantae</taxon>
        <taxon>Streptophyta</taxon>
        <taxon>Embryophyta</taxon>
        <taxon>Tracheophyta</taxon>
        <taxon>Spermatophyta</taxon>
        <taxon>Magnoliopsida</taxon>
        <taxon>eudicotyledons</taxon>
        <taxon>Gunneridae</taxon>
        <taxon>Pentapetalae</taxon>
        <taxon>rosids</taxon>
        <taxon>fabids</taxon>
        <taxon>Rosales</taxon>
        <taxon>Rosaceae</taxon>
        <taxon>Rosoideae</taxon>
        <taxon>Rosoideae incertae sedis</taxon>
        <taxon>Rosa</taxon>
    </lineage>
</organism>
<reference evidence="1 2" key="1">
    <citation type="journal article" date="2018" name="Nat. Genet.">
        <title>The Rosa genome provides new insights in the design of modern roses.</title>
        <authorList>
            <person name="Bendahmane M."/>
        </authorList>
    </citation>
    <scope>NUCLEOTIDE SEQUENCE [LARGE SCALE GENOMIC DNA]</scope>
    <source>
        <strain evidence="2">cv. Old Blush</strain>
    </source>
</reference>
<dbReference type="AlphaFoldDB" id="A0A2P6PU71"/>
<sequence>MKHIEQIYKGYLGRADLANGQIVLGSDGLDDPTVVVRHWSKEVCTKAATVMVVMDKLPFSAVERPGFKYFCSVAVPKWKMPCRKVIVKNFLRMYASKKEELKRELAGHCVCLTTDTWTSVQNINYMVLTAHLIDNGWKTLRGSLIFV</sequence>
<protein>
    <submittedName>
        <fullName evidence="1">Putative ribonuclease H-like domain-containing protein</fullName>
    </submittedName>
</protein>
<dbReference type="OMA" id="ARMIVIH"/>
<dbReference type="Proteomes" id="UP000238479">
    <property type="component" value="Chromosome 6"/>
</dbReference>
<comment type="caution">
    <text evidence="1">The sequence shown here is derived from an EMBL/GenBank/DDBJ whole genome shotgun (WGS) entry which is preliminary data.</text>
</comment>
<gene>
    <name evidence="1" type="ORF">RchiOBHm_Chr6g0283861</name>
</gene>
<dbReference type="Gramene" id="PRQ25454">
    <property type="protein sequence ID" value="PRQ25454"/>
    <property type="gene ID" value="RchiOBHm_Chr6g0283861"/>
</dbReference>
<evidence type="ECO:0000313" key="1">
    <source>
        <dbReference type="EMBL" id="PRQ25454.1"/>
    </source>
</evidence>
<dbReference type="InterPro" id="IPR052035">
    <property type="entry name" value="ZnF_BED_domain_contain"/>
</dbReference>
<keyword evidence="2" id="KW-1185">Reference proteome</keyword>